<evidence type="ECO:0000256" key="13">
    <source>
        <dbReference type="SAM" id="Phobius"/>
    </source>
</evidence>
<keyword evidence="4" id="KW-1003">Cell membrane</keyword>
<name>A0A8J5JXB5_HOMAM</name>
<dbReference type="GO" id="GO:0015276">
    <property type="term" value="F:ligand-gated monoatomic ion channel activity"/>
    <property type="evidence" value="ECO:0007669"/>
    <property type="project" value="InterPro"/>
</dbReference>
<dbReference type="AlphaFoldDB" id="A0A8J5JXB5"/>
<evidence type="ECO:0000313" key="16">
    <source>
        <dbReference type="Proteomes" id="UP000747542"/>
    </source>
</evidence>
<feature type="transmembrane region" description="Helical" evidence="13">
    <location>
        <begin position="606"/>
        <end position="625"/>
    </location>
</feature>
<dbReference type="EMBL" id="JAHLQT010022636">
    <property type="protein sequence ID" value="KAG7166125.1"/>
    <property type="molecule type" value="Genomic_DNA"/>
</dbReference>
<protein>
    <submittedName>
        <fullName evidence="15">Glutamate receptor ionotropic, delta-1-like 20</fullName>
    </submittedName>
</protein>
<keyword evidence="12" id="KW-0407">Ion channel</keyword>
<feature type="domain" description="Ionotropic glutamate receptor L-glutamate and glycine-binding" evidence="14">
    <location>
        <begin position="241"/>
        <end position="297"/>
    </location>
</feature>
<dbReference type="GO" id="GO:0050906">
    <property type="term" value="P:detection of stimulus involved in sensory perception"/>
    <property type="evidence" value="ECO:0007669"/>
    <property type="project" value="UniProtKB-ARBA"/>
</dbReference>
<sequence>MAPTTLPLLLTIASLAMLTVTHTLAALLLTSRSHMTWSKVGEASQQLQQAIVEAVEGPLQEKWVVLLVDASAESLLLFDHLLDSLHGGHRPRPLLLLRPGPDWQDHLPPPSVLTGRCAVLLVTASWPSWLAEAGDKWTPAMILVINVNSSWDAAHLMKWPQLQLSPSLTLMEASYSKWSFTPLVYTSRPLSRDCQGHRLTKDLLGVWDVAVFSKENRLFPDRFHTFDGEVLHVASDLDDYPLIYEDGDNVDGTSIRILRSLGSWLNFTFTTTQQAEDGKWGELENGTWNGLLGEVYRSTKNITVNYFTVVYDRLQDFDHTTTYFYEGFGFALRIPPPLPAWMSLLYPFTPVLWACVGSALLLTTPTLYFLTRAASHNRASIQDAAITVFRSLVRQSSPRVPEVGAVRLLLAPWWVGCLILVVTYTCNLIAVLTVPVFPSTISTIEGLALSQFRMSMVDYGEFVPEALATSQDRYLKALGDRMDLVFNHKDDDVSYGELLQLCLDGGHAITDTYSYLRNLLEEDVRTSETTYMLREQVYSGALAFFLPKHTPWRPRLDQGIRRLVEAGLVNKWYFDIMGDVATPGRQSSKGAASEKPLTLPNLQGPFLLLSIGLLAAFPLFLGELVTQ</sequence>
<feature type="transmembrane region" description="Helical" evidence="13">
    <location>
        <begin position="351"/>
        <end position="370"/>
    </location>
</feature>
<gene>
    <name evidence="15" type="primary">Grid1-L20</name>
    <name evidence="15" type="ORF">Hamer_G010927</name>
</gene>
<dbReference type="PANTHER" id="PTHR42643">
    <property type="entry name" value="IONOTROPIC RECEPTOR 20A-RELATED"/>
    <property type="match status" value="1"/>
</dbReference>
<feature type="transmembrane region" description="Helical" evidence="13">
    <location>
        <begin position="6"/>
        <end position="29"/>
    </location>
</feature>
<evidence type="ECO:0000256" key="11">
    <source>
        <dbReference type="ARBA" id="ARBA00023286"/>
    </source>
</evidence>
<evidence type="ECO:0000313" key="15">
    <source>
        <dbReference type="EMBL" id="KAG7166125.1"/>
    </source>
</evidence>
<comment type="subcellular location">
    <subcellularLocation>
        <location evidence="1">Cell membrane</location>
        <topology evidence="1">Multi-pass membrane protein</topology>
    </subcellularLocation>
</comment>
<keyword evidence="10" id="KW-0325">Glycoprotein</keyword>
<dbReference type="InterPro" id="IPR052192">
    <property type="entry name" value="Insect_Ionotropic_Sensory_Rcpt"/>
</dbReference>
<comment type="similarity">
    <text evidence="2">Belongs to the glutamate-gated ion channel (TC 1.A.10.1) family.</text>
</comment>
<evidence type="ECO:0000256" key="4">
    <source>
        <dbReference type="ARBA" id="ARBA00022475"/>
    </source>
</evidence>
<evidence type="ECO:0000256" key="8">
    <source>
        <dbReference type="ARBA" id="ARBA00023136"/>
    </source>
</evidence>
<dbReference type="PANTHER" id="PTHR42643:SF24">
    <property type="entry name" value="IONOTROPIC RECEPTOR 60A"/>
    <property type="match status" value="1"/>
</dbReference>
<dbReference type="Proteomes" id="UP000747542">
    <property type="component" value="Unassembled WGS sequence"/>
</dbReference>
<comment type="caution">
    <text evidence="15">The sequence shown here is derived from an EMBL/GenBank/DDBJ whole genome shotgun (WGS) entry which is preliminary data.</text>
</comment>
<evidence type="ECO:0000256" key="9">
    <source>
        <dbReference type="ARBA" id="ARBA00023170"/>
    </source>
</evidence>
<accession>A0A8J5JXB5</accession>
<organism evidence="15 16">
    <name type="scientific">Homarus americanus</name>
    <name type="common">American lobster</name>
    <dbReference type="NCBI Taxonomy" id="6706"/>
    <lineage>
        <taxon>Eukaryota</taxon>
        <taxon>Metazoa</taxon>
        <taxon>Ecdysozoa</taxon>
        <taxon>Arthropoda</taxon>
        <taxon>Crustacea</taxon>
        <taxon>Multicrustacea</taxon>
        <taxon>Malacostraca</taxon>
        <taxon>Eumalacostraca</taxon>
        <taxon>Eucarida</taxon>
        <taxon>Decapoda</taxon>
        <taxon>Pleocyemata</taxon>
        <taxon>Astacidea</taxon>
        <taxon>Nephropoidea</taxon>
        <taxon>Nephropidae</taxon>
        <taxon>Homarus</taxon>
    </lineage>
</organism>
<dbReference type="Pfam" id="PF00060">
    <property type="entry name" value="Lig_chan"/>
    <property type="match status" value="1"/>
</dbReference>
<dbReference type="InterPro" id="IPR019594">
    <property type="entry name" value="Glu/Gly-bd"/>
</dbReference>
<evidence type="ECO:0000256" key="7">
    <source>
        <dbReference type="ARBA" id="ARBA00023065"/>
    </source>
</evidence>
<dbReference type="SMART" id="SM00918">
    <property type="entry name" value="Lig_chan-Glu_bd"/>
    <property type="match status" value="1"/>
</dbReference>
<evidence type="ECO:0000259" key="14">
    <source>
        <dbReference type="SMART" id="SM00918"/>
    </source>
</evidence>
<keyword evidence="5 13" id="KW-0812">Transmembrane</keyword>
<keyword evidence="11" id="KW-1071">Ligand-gated ion channel</keyword>
<evidence type="ECO:0000256" key="3">
    <source>
        <dbReference type="ARBA" id="ARBA00022448"/>
    </source>
</evidence>
<evidence type="ECO:0000256" key="5">
    <source>
        <dbReference type="ARBA" id="ARBA00022692"/>
    </source>
</evidence>
<evidence type="ECO:0000256" key="2">
    <source>
        <dbReference type="ARBA" id="ARBA00008685"/>
    </source>
</evidence>
<dbReference type="InterPro" id="IPR001320">
    <property type="entry name" value="Iontro_rcpt_C"/>
</dbReference>
<evidence type="ECO:0000256" key="10">
    <source>
        <dbReference type="ARBA" id="ARBA00023180"/>
    </source>
</evidence>
<keyword evidence="3" id="KW-0813">Transport</keyword>
<feature type="transmembrane region" description="Helical" evidence="13">
    <location>
        <begin position="413"/>
        <end position="437"/>
    </location>
</feature>
<evidence type="ECO:0000256" key="6">
    <source>
        <dbReference type="ARBA" id="ARBA00022989"/>
    </source>
</evidence>
<dbReference type="GO" id="GO:0005886">
    <property type="term" value="C:plasma membrane"/>
    <property type="evidence" value="ECO:0007669"/>
    <property type="project" value="UniProtKB-SubCell"/>
</dbReference>
<dbReference type="Pfam" id="PF10613">
    <property type="entry name" value="Lig_chan-Glu_bd"/>
    <property type="match status" value="1"/>
</dbReference>
<keyword evidence="8 13" id="KW-0472">Membrane</keyword>
<evidence type="ECO:0000256" key="1">
    <source>
        <dbReference type="ARBA" id="ARBA00004651"/>
    </source>
</evidence>
<keyword evidence="7" id="KW-0406">Ion transport</keyword>
<dbReference type="OrthoDB" id="6375714at2759"/>
<proteinExistence type="inferred from homology"/>
<reference evidence="15" key="1">
    <citation type="journal article" date="2021" name="Sci. Adv.">
        <title>The American lobster genome reveals insights on longevity, neural, and immune adaptations.</title>
        <authorList>
            <person name="Polinski J.M."/>
            <person name="Zimin A.V."/>
            <person name="Clark K.F."/>
            <person name="Kohn A.B."/>
            <person name="Sadowski N."/>
            <person name="Timp W."/>
            <person name="Ptitsyn A."/>
            <person name="Khanna P."/>
            <person name="Romanova D.Y."/>
            <person name="Williams P."/>
            <person name="Greenwood S.J."/>
            <person name="Moroz L.L."/>
            <person name="Walt D.R."/>
            <person name="Bodnar A.G."/>
        </authorList>
    </citation>
    <scope>NUCLEOTIDE SEQUENCE</scope>
    <source>
        <strain evidence="15">GMGI-L3</strain>
    </source>
</reference>
<evidence type="ECO:0000256" key="12">
    <source>
        <dbReference type="ARBA" id="ARBA00023303"/>
    </source>
</evidence>
<keyword evidence="6 13" id="KW-1133">Transmembrane helix</keyword>
<keyword evidence="16" id="KW-1185">Reference proteome</keyword>
<keyword evidence="9 15" id="KW-0675">Receptor</keyword>